<gene>
    <name evidence="3" type="ORF">RHSIM_Rhsim12G0130400</name>
</gene>
<dbReference type="PANTHER" id="PTHR46667">
    <property type="entry name" value="OS05G0182700 PROTEIN"/>
    <property type="match status" value="1"/>
</dbReference>
<dbReference type="EMBL" id="WJXA01000012">
    <property type="protein sequence ID" value="KAF7124161.1"/>
    <property type="molecule type" value="Genomic_DNA"/>
</dbReference>
<evidence type="ECO:0000256" key="1">
    <source>
        <dbReference type="SAM" id="MobiDB-lite"/>
    </source>
</evidence>
<protein>
    <recommendedName>
        <fullName evidence="2">DUF1664 domain-containing protein</fullName>
    </recommendedName>
</protein>
<feature type="domain" description="DUF1664" evidence="2">
    <location>
        <begin position="99"/>
        <end position="193"/>
    </location>
</feature>
<evidence type="ECO:0000313" key="4">
    <source>
        <dbReference type="Proteomes" id="UP000626092"/>
    </source>
</evidence>
<dbReference type="PANTHER" id="PTHR46667:SF6">
    <property type="entry name" value="OS01G0185100 PROTEIN"/>
    <property type="match status" value="1"/>
</dbReference>
<evidence type="ECO:0000259" key="2">
    <source>
        <dbReference type="Pfam" id="PF07889"/>
    </source>
</evidence>
<dbReference type="Pfam" id="PF07889">
    <property type="entry name" value="DUF1664"/>
    <property type="match status" value="1"/>
</dbReference>
<dbReference type="AlphaFoldDB" id="A0A834L9K3"/>
<feature type="region of interest" description="Disordered" evidence="1">
    <location>
        <begin position="294"/>
        <end position="313"/>
    </location>
</feature>
<evidence type="ECO:0000313" key="3">
    <source>
        <dbReference type="EMBL" id="KAF7124161.1"/>
    </source>
</evidence>
<proteinExistence type="predicted"/>
<accession>A0A834L9K3</accession>
<dbReference type="Proteomes" id="UP000626092">
    <property type="component" value="Unassembled WGS sequence"/>
</dbReference>
<organism evidence="3 4">
    <name type="scientific">Rhododendron simsii</name>
    <name type="common">Sims's rhododendron</name>
    <dbReference type="NCBI Taxonomy" id="118357"/>
    <lineage>
        <taxon>Eukaryota</taxon>
        <taxon>Viridiplantae</taxon>
        <taxon>Streptophyta</taxon>
        <taxon>Embryophyta</taxon>
        <taxon>Tracheophyta</taxon>
        <taxon>Spermatophyta</taxon>
        <taxon>Magnoliopsida</taxon>
        <taxon>eudicotyledons</taxon>
        <taxon>Gunneridae</taxon>
        <taxon>Pentapetalae</taxon>
        <taxon>asterids</taxon>
        <taxon>Ericales</taxon>
        <taxon>Ericaceae</taxon>
        <taxon>Ericoideae</taxon>
        <taxon>Rhodoreae</taxon>
        <taxon>Rhododendron</taxon>
    </lineage>
</organism>
<comment type="caution">
    <text evidence="3">The sequence shown here is derived from an EMBL/GenBank/DDBJ whole genome shotgun (WGS) entry which is preliminary data.</text>
</comment>
<dbReference type="OrthoDB" id="544175at2759"/>
<reference evidence="3" key="1">
    <citation type="submission" date="2019-11" db="EMBL/GenBank/DDBJ databases">
        <authorList>
            <person name="Liu Y."/>
            <person name="Hou J."/>
            <person name="Li T.-Q."/>
            <person name="Guan C.-H."/>
            <person name="Wu X."/>
            <person name="Wu H.-Z."/>
            <person name="Ling F."/>
            <person name="Zhang R."/>
            <person name="Shi X.-G."/>
            <person name="Ren J.-P."/>
            <person name="Chen E.-F."/>
            <person name="Sun J.-M."/>
        </authorList>
    </citation>
    <scope>NUCLEOTIDE SEQUENCE</scope>
    <source>
        <strain evidence="3">Adult_tree_wgs_1</strain>
        <tissue evidence="3">Leaves</tissue>
    </source>
</reference>
<name>A0A834L9K3_RHOSS</name>
<sequence length="313" mass="33937">MALQTGAGLSKIVILVGAGYTSTVLFKNGKLSDVLGELQAVVKGLENSGIAEGDPDYSDAIASQVRRLAAEVRQLASARHTIHVHGVDHTTTTTYNNYDLMYVTKSNMANAVSNLTKHLEHVSEALAATKRHLTQRIENLDGKLDDQLEISKLIKTEVTDVCGDLSQIGYDLDALQRMVSGLDGKICSLADKQDLANRGVLYLCNFVNRVEVEMSEVLQEQLNLSGKSRGCLTASETSSLKVVITLSKCFFSSNDGVINNCTSAFEIDLVAYLQGLKEIADYLEMGNASRLITDGSCQDSTEELDDPPTSPKR</sequence>
<dbReference type="InterPro" id="IPR012458">
    <property type="entry name" value="DUF1664"/>
</dbReference>
<keyword evidence="4" id="KW-1185">Reference proteome</keyword>